<dbReference type="EMBL" id="FNDS01000006">
    <property type="protein sequence ID" value="SDI14381.1"/>
    <property type="molecule type" value="Genomic_DNA"/>
</dbReference>
<sequence>MDKKTFTINLVNDSDKALGHLVFQKPSQQGTSIAWATKPPEPTKPNWETSYSVHLSDEGNDRVPFLLQRARASEPGFGAWKPIVQHPPTEISIPALDLSIGFDQLGKPIEPEPDDQQ</sequence>
<accession>A0A1G8I6J1</accession>
<organism evidence="1 2">
    <name type="scientific">Pseudomonas panipatensis</name>
    <dbReference type="NCBI Taxonomy" id="428992"/>
    <lineage>
        <taxon>Bacteria</taxon>
        <taxon>Pseudomonadati</taxon>
        <taxon>Pseudomonadota</taxon>
        <taxon>Gammaproteobacteria</taxon>
        <taxon>Pseudomonadales</taxon>
        <taxon>Pseudomonadaceae</taxon>
        <taxon>Pseudomonas</taxon>
    </lineage>
</organism>
<dbReference type="RefSeq" id="WP_170842808.1">
    <property type="nucleotide sequence ID" value="NZ_FNDS01000006.1"/>
</dbReference>
<gene>
    <name evidence="1" type="ORF">SAMN05216272_10653</name>
</gene>
<evidence type="ECO:0000313" key="2">
    <source>
        <dbReference type="Proteomes" id="UP000199636"/>
    </source>
</evidence>
<evidence type="ECO:0000313" key="1">
    <source>
        <dbReference type="EMBL" id="SDI14381.1"/>
    </source>
</evidence>
<dbReference type="AlphaFoldDB" id="A0A1G8I6J1"/>
<protein>
    <submittedName>
        <fullName evidence="1">Uncharacterized protein</fullName>
    </submittedName>
</protein>
<reference evidence="2" key="1">
    <citation type="submission" date="2016-10" db="EMBL/GenBank/DDBJ databases">
        <authorList>
            <person name="Varghese N."/>
            <person name="Submissions S."/>
        </authorList>
    </citation>
    <scope>NUCLEOTIDE SEQUENCE [LARGE SCALE GENOMIC DNA]</scope>
    <source>
        <strain evidence="2">CCM 7469</strain>
    </source>
</reference>
<proteinExistence type="predicted"/>
<keyword evidence="2" id="KW-1185">Reference proteome</keyword>
<name>A0A1G8I6J1_9PSED</name>
<dbReference type="Proteomes" id="UP000199636">
    <property type="component" value="Unassembled WGS sequence"/>
</dbReference>